<reference evidence="2" key="1">
    <citation type="submission" date="2022-08" db="EMBL/GenBank/DDBJ databases">
        <authorList>
            <consortium name="DOE Joint Genome Institute"/>
            <person name="Min B."/>
            <person name="Riley R."/>
            <person name="Sierra-Patev S."/>
            <person name="Naranjo-Ortiz M."/>
            <person name="Looney B."/>
            <person name="Konkel Z."/>
            <person name="Slot J.C."/>
            <person name="Sakamoto Y."/>
            <person name="Steenwyk J.L."/>
            <person name="Rokas A."/>
            <person name="Carro J."/>
            <person name="Camarero S."/>
            <person name="Ferreira P."/>
            <person name="Molpeceres G."/>
            <person name="Ruiz-Duenas F.J."/>
            <person name="Serrano A."/>
            <person name="Henrissat B."/>
            <person name="Drula E."/>
            <person name="Hughes K.W."/>
            <person name="Mata J.L."/>
            <person name="Ishikawa N.K."/>
            <person name="Vargas-Isla R."/>
            <person name="Ushijima S."/>
            <person name="Smith C.A."/>
            <person name="Ahrendt S."/>
            <person name="Andreopoulos W."/>
            <person name="He G."/>
            <person name="Labutti K."/>
            <person name="Lipzen A."/>
            <person name="Ng V."/>
            <person name="Sandor L."/>
            <person name="Barry K."/>
            <person name="Martinez A.T."/>
            <person name="Xiao Y."/>
            <person name="Gibbons J.G."/>
            <person name="Terashima K."/>
            <person name="Hibbett D.S."/>
            <person name="Grigoriev I.V."/>
        </authorList>
    </citation>
    <scope>NUCLEOTIDE SEQUENCE</scope>
    <source>
        <strain evidence="2">TFB9207</strain>
    </source>
</reference>
<feature type="compositionally biased region" description="Acidic residues" evidence="1">
    <location>
        <begin position="32"/>
        <end position="47"/>
    </location>
</feature>
<feature type="region of interest" description="Disordered" evidence="1">
    <location>
        <begin position="31"/>
        <end position="51"/>
    </location>
</feature>
<evidence type="ECO:0000256" key="1">
    <source>
        <dbReference type="SAM" id="MobiDB-lite"/>
    </source>
</evidence>
<dbReference type="InterPro" id="IPR046521">
    <property type="entry name" value="DUF6698"/>
</dbReference>
<comment type="caution">
    <text evidence="2">The sequence shown here is derived from an EMBL/GenBank/DDBJ whole genome shotgun (WGS) entry which is preliminary data.</text>
</comment>
<accession>A0AA38U2C7</accession>
<sequence>MGRAIPRRVTVFDDLNNIQVQWDAYRAKYEDDSSLDELAPEPSDEEQAEKRELERGHTAVEEMEHVVKDFVKKAGKEGGRAMLSELEKGAESAKTHDTQSATRIVGRELNRRVRKMNEQRMKDFEEASRRVQEGSTTALTPLALIPEFDESSRTGRGLQNDMTGSLLCPGEIDWNDTNIRAAVKRMDPDYDFASSAHSRCFYKDEKFNPDLPDEGYLQSYLLLQVYRTIYTSPSSANEQSEDVENLPPANKKQASNSRRAHVANIIHLSEVTGRSIAYAAVHLHLALTDASRWVHSYDGYNYHDLWNFIVDFFEDPIDDEAAKQAKELLKWWTDRIFTGTGSASNSRGTKMVSRRQAVVKTLESQS</sequence>
<name>A0AA38U2C7_9AGAR</name>
<dbReference type="AlphaFoldDB" id="A0AA38U2C7"/>
<dbReference type="Pfam" id="PF20414">
    <property type="entry name" value="DUF6698"/>
    <property type="match status" value="1"/>
</dbReference>
<evidence type="ECO:0000313" key="2">
    <source>
        <dbReference type="EMBL" id="KAJ3831119.1"/>
    </source>
</evidence>
<organism evidence="2 3">
    <name type="scientific">Lentinula raphanica</name>
    <dbReference type="NCBI Taxonomy" id="153919"/>
    <lineage>
        <taxon>Eukaryota</taxon>
        <taxon>Fungi</taxon>
        <taxon>Dikarya</taxon>
        <taxon>Basidiomycota</taxon>
        <taxon>Agaricomycotina</taxon>
        <taxon>Agaricomycetes</taxon>
        <taxon>Agaricomycetidae</taxon>
        <taxon>Agaricales</taxon>
        <taxon>Marasmiineae</taxon>
        <taxon>Omphalotaceae</taxon>
        <taxon>Lentinula</taxon>
    </lineage>
</organism>
<feature type="region of interest" description="Disordered" evidence="1">
    <location>
        <begin position="236"/>
        <end position="256"/>
    </location>
</feature>
<dbReference type="Proteomes" id="UP001163846">
    <property type="component" value="Unassembled WGS sequence"/>
</dbReference>
<gene>
    <name evidence="2" type="ORF">F5878DRAFT_714050</name>
</gene>
<evidence type="ECO:0000313" key="3">
    <source>
        <dbReference type="Proteomes" id="UP001163846"/>
    </source>
</evidence>
<dbReference type="EMBL" id="MU807784">
    <property type="protein sequence ID" value="KAJ3831119.1"/>
    <property type="molecule type" value="Genomic_DNA"/>
</dbReference>
<proteinExistence type="predicted"/>
<keyword evidence="3" id="KW-1185">Reference proteome</keyword>
<protein>
    <submittedName>
        <fullName evidence="2">Uncharacterized protein</fullName>
    </submittedName>
</protein>